<proteinExistence type="predicted"/>
<dbReference type="Proteomes" id="UP000574067">
    <property type="component" value="Unassembled WGS sequence"/>
</dbReference>
<dbReference type="EMBL" id="JABBFW010000001">
    <property type="protein sequence ID" value="NML13500.1"/>
    <property type="molecule type" value="Genomic_DNA"/>
</dbReference>
<accession>A0A848F5C2</accession>
<gene>
    <name evidence="1" type="ORF">HHL10_00715</name>
</gene>
<keyword evidence="2" id="KW-1185">Reference proteome</keyword>
<sequence length="168" mass="17788">MGLTTQFLVNTAQRAIKDGLLAAALSGGSMAVRGKADTGSAVAPVNAPSHWVHGHEAVHREDVTVSHTLMGAAIHTASAMLWAGLYEGLQARRERRTVTGALVDAAGVAALAAVVDLKLVPERLTPGFQHRMTTRSLWMVYGSFALGLAMGGLQRRHEAPTVSDLRED</sequence>
<evidence type="ECO:0000313" key="1">
    <source>
        <dbReference type="EMBL" id="NML13500.1"/>
    </source>
</evidence>
<protein>
    <recommendedName>
        <fullName evidence="3">DUF1440 domain-containing protein</fullName>
    </recommendedName>
</protein>
<comment type="caution">
    <text evidence="1">The sequence shown here is derived from an EMBL/GenBank/DDBJ whole genome shotgun (WGS) entry which is preliminary data.</text>
</comment>
<dbReference type="AlphaFoldDB" id="A0A848F5C2"/>
<reference evidence="1 2" key="1">
    <citation type="submission" date="2020-04" db="EMBL/GenBank/DDBJ databases">
        <title>Azohydromonas sp. isolated from soil.</title>
        <authorList>
            <person name="Dahal R.H."/>
        </authorList>
    </citation>
    <scope>NUCLEOTIDE SEQUENCE [LARGE SCALE GENOMIC DNA]</scope>
    <source>
        <strain evidence="1 2">G-1-1-14</strain>
    </source>
</reference>
<name>A0A848F5C2_9BURK</name>
<organism evidence="1 2">
    <name type="scientific">Azohydromonas caseinilytica</name>
    <dbReference type="NCBI Taxonomy" id="2728836"/>
    <lineage>
        <taxon>Bacteria</taxon>
        <taxon>Pseudomonadati</taxon>
        <taxon>Pseudomonadota</taxon>
        <taxon>Betaproteobacteria</taxon>
        <taxon>Burkholderiales</taxon>
        <taxon>Sphaerotilaceae</taxon>
        <taxon>Azohydromonas</taxon>
    </lineage>
</organism>
<evidence type="ECO:0008006" key="3">
    <source>
        <dbReference type="Google" id="ProtNLM"/>
    </source>
</evidence>
<dbReference type="RefSeq" id="WP_169158424.1">
    <property type="nucleotide sequence ID" value="NZ_JABBFW010000001.1"/>
</dbReference>
<evidence type="ECO:0000313" key="2">
    <source>
        <dbReference type="Proteomes" id="UP000574067"/>
    </source>
</evidence>